<evidence type="ECO:0000259" key="3">
    <source>
        <dbReference type="Pfam" id="PF00534"/>
    </source>
</evidence>
<keyword evidence="6" id="KW-1185">Reference proteome</keyword>
<accession>A0A6I6MT03</accession>
<dbReference type="InterPro" id="IPR028098">
    <property type="entry name" value="Glyco_trans_4-like_N"/>
</dbReference>
<keyword evidence="2 5" id="KW-0808">Transferase</keyword>
<keyword evidence="1" id="KW-0328">Glycosyltransferase</keyword>
<name>A0A6I6MT03_9ACTN</name>
<dbReference type="KEGG" id="sbro:GQF42_00970"/>
<dbReference type="RefSeq" id="WP_158916823.1">
    <property type="nucleotide sequence ID" value="NZ_CP047020.1"/>
</dbReference>
<feature type="domain" description="Glycosyltransferase subfamily 4-like N-terminal" evidence="4">
    <location>
        <begin position="26"/>
        <end position="202"/>
    </location>
</feature>
<evidence type="ECO:0000256" key="1">
    <source>
        <dbReference type="ARBA" id="ARBA00022676"/>
    </source>
</evidence>
<dbReference type="Pfam" id="PF00534">
    <property type="entry name" value="Glycos_transf_1"/>
    <property type="match status" value="1"/>
</dbReference>
<proteinExistence type="predicted"/>
<dbReference type="PANTHER" id="PTHR45947:SF3">
    <property type="entry name" value="SULFOQUINOVOSYL TRANSFERASE SQD2"/>
    <property type="match status" value="1"/>
</dbReference>
<dbReference type="Pfam" id="PF13579">
    <property type="entry name" value="Glyco_trans_4_4"/>
    <property type="match status" value="1"/>
</dbReference>
<dbReference type="EMBL" id="CP047020">
    <property type="protein sequence ID" value="QHA02114.1"/>
    <property type="molecule type" value="Genomic_DNA"/>
</dbReference>
<evidence type="ECO:0000313" key="6">
    <source>
        <dbReference type="Proteomes" id="UP000436138"/>
    </source>
</evidence>
<dbReference type="GO" id="GO:0016757">
    <property type="term" value="F:glycosyltransferase activity"/>
    <property type="evidence" value="ECO:0007669"/>
    <property type="project" value="UniProtKB-KW"/>
</dbReference>
<dbReference type="Proteomes" id="UP000436138">
    <property type="component" value="Chromosome"/>
</dbReference>
<dbReference type="AlphaFoldDB" id="A0A6I6MT03"/>
<protein>
    <submittedName>
        <fullName evidence="5">Glycosyltransferase</fullName>
    </submittedName>
</protein>
<evidence type="ECO:0000313" key="5">
    <source>
        <dbReference type="EMBL" id="QHA02114.1"/>
    </source>
</evidence>
<dbReference type="InterPro" id="IPR050194">
    <property type="entry name" value="Glycosyltransferase_grp1"/>
</dbReference>
<dbReference type="InterPro" id="IPR001296">
    <property type="entry name" value="Glyco_trans_1"/>
</dbReference>
<dbReference type="SUPFAM" id="SSF53756">
    <property type="entry name" value="UDP-Glycosyltransferase/glycogen phosphorylase"/>
    <property type="match status" value="1"/>
</dbReference>
<dbReference type="CDD" id="cd03819">
    <property type="entry name" value="GT4_WavL-like"/>
    <property type="match status" value="1"/>
</dbReference>
<sequence length="416" mass="44892">MRILRLTPWYYHDQVDAWPAEYDSIGGMQIQTTRLSRMLAEDGVQQVVVTVGFPGLPPVREDREGLTVRIARMPIPEIRSESTGLVGLTPAWFFATLGACFGLRRWKPDLVHVHADGALWTLLLAPVAARLVRAPYVLTLHCSRLAGYVPRSAMARLQQRFGAIAEKRAIRRAARVVTLTESTARVAAKALGVSEQHFAVVPDIVDTGPAPPRVSRAGAGDFGAWASAAGHRPIIGFVGRLASEKGWQYLVPLALRLRDLHPLFLIVGDGSQREGLEEQIRAGGLADEFLITGFVPNNRVPEALAVMTTLVMPSSYEELGGVALEALAVGTPMAAFAVGGLRTTVGRLCPDMLVPAGDLDALATKVRRIIAEPDRYAALARSAGPAVEQTYGAPAALRQITAVYEAVLPRLAENPR</sequence>
<evidence type="ECO:0000256" key="2">
    <source>
        <dbReference type="ARBA" id="ARBA00022679"/>
    </source>
</evidence>
<dbReference type="Gene3D" id="3.40.50.2000">
    <property type="entry name" value="Glycogen Phosphorylase B"/>
    <property type="match status" value="2"/>
</dbReference>
<organism evidence="5 6">
    <name type="scientific">Streptomyces broussonetiae</name>
    <dbReference type="NCBI Taxonomy" id="2686304"/>
    <lineage>
        <taxon>Bacteria</taxon>
        <taxon>Bacillati</taxon>
        <taxon>Actinomycetota</taxon>
        <taxon>Actinomycetes</taxon>
        <taxon>Kitasatosporales</taxon>
        <taxon>Streptomycetaceae</taxon>
        <taxon>Streptomyces</taxon>
    </lineage>
</organism>
<dbReference type="PANTHER" id="PTHR45947">
    <property type="entry name" value="SULFOQUINOVOSYL TRANSFERASE SQD2"/>
    <property type="match status" value="1"/>
</dbReference>
<evidence type="ECO:0000259" key="4">
    <source>
        <dbReference type="Pfam" id="PF13579"/>
    </source>
</evidence>
<dbReference type="GO" id="GO:1901137">
    <property type="term" value="P:carbohydrate derivative biosynthetic process"/>
    <property type="evidence" value="ECO:0007669"/>
    <property type="project" value="UniProtKB-ARBA"/>
</dbReference>
<reference evidence="5 6" key="1">
    <citation type="submission" date="2019-12" db="EMBL/GenBank/DDBJ databases">
        <title>Streptomyces sp. strain T44 isolated from rhizosphere soil of Broussonetia papyrifera.</title>
        <authorList>
            <person name="Mo P."/>
        </authorList>
    </citation>
    <scope>NUCLEOTIDE SEQUENCE [LARGE SCALE GENOMIC DNA]</scope>
    <source>
        <strain evidence="5 6">T44</strain>
    </source>
</reference>
<gene>
    <name evidence="5" type="ORF">GQF42_00970</name>
</gene>
<feature type="domain" description="Glycosyl transferase family 1" evidence="3">
    <location>
        <begin position="231"/>
        <end position="382"/>
    </location>
</feature>